<dbReference type="Proteomes" id="UP000250140">
    <property type="component" value="Unassembled WGS sequence"/>
</dbReference>
<dbReference type="SUPFAM" id="SSF52540">
    <property type="entry name" value="P-loop containing nucleoside triphosphate hydrolases"/>
    <property type="match status" value="1"/>
</dbReference>
<evidence type="ECO:0008006" key="3">
    <source>
        <dbReference type="Google" id="ProtNLM"/>
    </source>
</evidence>
<keyword evidence="2" id="KW-1185">Reference proteome</keyword>
<dbReference type="GO" id="GO:0043531">
    <property type="term" value="F:ADP binding"/>
    <property type="evidence" value="ECO:0007669"/>
    <property type="project" value="InterPro"/>
</dbReference>
<gene>
    <name evidence="1" type="ORF">AOQ84DRAFT_324569</name>
</gene>
<organism evidence="1 2">
    <name type="scientific">Glonium stellatum</name>
    <dbReference type="NCBI Taxonomy" id="574774"/>
    <lineage>
        <taxon>Eukaryota</taxon>
        <taxon>Fungi</taxon>
        <taxon>Dikarya</taxon>
        <taxon>Ascomycota</taxon>
        <taxon>Pezizomycotina</taxon>
        <taxon>Dothideomycetes</taxon>
        <taxon>Pleosporomycetidae</taxon>
        <taxon>Gloniales</taxon>
        <taxon>Gloniaceae</taxon>
        <taxon>Glonium</taxon>
    </lineage>
</organism>
<dbReference type="PANTHER" id="PTHR35205:SF1">
    <property type="entry name" value="ZU5 DOMAIN-CONTAINING PROTEIN"/>
    <property type="match status" value="1"/>
</dbReference>
<accession>A0A8E2JPI9</accession>
<protein>
    <recommendedName>
        <fullName evidence="3">NB-ARC domain-containing protein</fullName>
    </recommendedName>
</protein>
<dbReference type="PANTHER" id="PTHR35205">
    <property type="entry name" value="NB-ARC AND TPR DOMAIN PROTEIN"/>
    <property type="match status" value="1"/>
</dbReference>
<sequence length="545" mass="62187">MEKIKLQTDDGSVSLNPQTELAVVVTSYSELIQRLDVVTKKLLPEKTDSRSKRVKKALSSVYYEKEVSKAWAEIENYKTLLVLHFTNIEGPIQVIEKSQSKKPVFMVPFERDLKFVGRVDIQAEIKKALQRQTRTAIEGIGGVGKSQIAINYCYDFKEQHPEAQVFWVHASSIPRFRQAYTDIARRLLIPGWNDPKVDALQLVYEHLTDEDNCRWLLVLDNADDTEVFFPSAGSKPKTPGEPSGIARYLPHNSRGSILITTRDAHVGIKLANGEQPISVLQMTLQEAKTMMLSKISEKESCCESDLITLLNDLECLPLAITQAAAFISENRITLSAYLKYLHADDANILDNEFYDWRRDSEKSNSVIQTWKLSFDQIRRQNPRAANILSLMAVLDRQGVQSFLLREDQGEAEFIKAIGTLRAFSFITAEKGGEVFEMHRLVQLATQKWLHFQGLLGQWQEHALNILSEEFPFVTYENWAVCEGLFPHAQVILRYAFKSESCALQYATLLSNLGWYDNTQGRYDTAYHRLSNALEEREKTLGEEHL</sequence>
<dbReference type="InterPro" id="IPR027417">
    <property type="entry name" value="P-loop_NTPase"/>
</dbReference>
<dbReference type="EMBL" id="KV750536">
    <property type="protein sequence ID" value="OCL04339.1"/>
    <property type="molecule type" value="Genomic_DNA"/>
</dbReference>
<dbReference type="OrthoDB" id="1658288at2759"/>
<proteinExistence type="predicted"/>
<dbReference type="Gene3D" id="3.40.50.300">
    <property type="entry name" value="P-loop containing nucleotide triphosphate hydrolases"/>
    <property type="match status" value="1"/>
</dbReference>
<dbReference type="AlphaFoldDB" id="A0A8E2JPI9"/>
<name>A0A8E2JPI9_9PEZI</name>
<evidence type="ECO:0000313" key="2">
    <source>
        <dbReference type="Proteomes" id="UP000250140"/>
    </source>
</evidence>
<reference evidence="1 2" key="1">
    <citation type="journal article" date="2016" name="Nat. Commun.">
        <title>Ectomycorrhizal ecology is imprinted in the genome of the dominant symbiotic fungus Cenococcum geophilum.</title>
        <authorList>
            <consortium name="DOE Joint Genome Institute"/>
            <person name="Peter M."/>
            <person name="Kohler A."/>
            <person name="Ohm R.A."/>
            <person name="Kuo A."/>
            <person name="Krutzmann J."/>
            <person name="Morin E."/>
            <person name="Arend M."/>
            <person name="Barry K.W."/>
            <person name="Binder M."/>
            <person name="Choi C."/>
            <person name="Clum A."/>
            <person name="Copeland A."/>
            <person name="Grisel N."/>
            <person name="Haridas S."/>
            <person name="Kipfer T."/>
            <person name="LaButti K."/>
            <person name="Lindquist E."/>
            <person name="Lipzen A."/>
            <person name="Maire R."/>
            <person name="Meier B."/>
            <person name="Mihaltcheva S."/>
            <person name="Molinier V."/>
            <person name="Murat C."/>
            <person name="Poggeler S."/>
            <person name="Quandt C.A."/>
            <person name="Sperisen C."/>
            <person name="Tritt A."/>
            <person name="Tisserant E."/>
            <person name="Crous P.W."/>
            <person name="Henrissat B."/>
            <person name="Nehls U."/>
            <person name="Egli S."/>
            <person name="Spatafora J.W."/>
            <person name="Grigoriev I.V."/>
            <person name="Martin F.M."/>
        </authorList>
    </citation>
    <scope>NUCLEOTIDE SEQUENCE [LARGE SCALE GENOMIC DNA]</scope>
    <source>
        <strain evidence="1 2">CBS 207.34</strain>
    </source>
</reference>
<evidence type="ECO:0000313" key="1">
    <source>
        <dbReference type="EMBL" id="OCL04339.1"/>
    </source>
</evidence>
<feature type="non-terminal residue" evidence="1">
    <location>
        <position position="545"/>
    </location>
</feature>